<organism evidence="2 3">
    <name type="scientific">Anopheles culicifacies</name>
    <dbReference type="NCBI Taxonomy" id="139723"/>
    <lineage>
        <taxon>Eukaryota</taxon>
        <taxon>Metazoa</taxon>
        <taxon>Ecdysozoa</taxon>
        <taxon>Arthropoda</taxon>
        <taxon>Hexapoda</taxon>
        <taxon>Insecta</taxon>
        <taxon>Pterygota</taxon>
        <taxon>Neoptera</taxon>
        <taxon>Endopterygota</taxon>
        <taxon>Diptera</taxon>
        <taxon>Nematocera</taxon>
        <taxon>Culicoidea</taxon>
        <taxon>Culicidae</taxon>
        <taxon>Anophelinae</taxon>
        <taxon>Anopheles</taxon>
        <taxon>culicifacies species complex</taxon>
    </lineage>
</organism>
<feature type="region of interest" description="Disordered" evidence="1">
    <location>
        <begin position="244"/>
        <end position="271"/>
    </location>
</feature>
<evidence type="ECO:0000313" key="3">
    <source>
        <dbReference type="Proteomes" id="UP000075883"/>
    </source>
</evidence>
<reference evidence="2" key="2">
    <citation type="submission" date="2020-05" db="UniProtKB">
        <authorList>
            <consortium name="EnsemblMetazoa"/>
        </authorList>
    </citation>
    <scope>IDENTIFICATION</scope>
    <source>
        <strain evidence="2">A-37</strain>
    </source>
</reference>
<feature type="compositionally biased region" description="Polar residues" evidence="1">
    <location>
        <begin position="125"/>
        <end position="134"/>
    </location>
</feature>
<dbReference type="EnsemblMetazoa" id="ACUA015193-RA">
    <property type="protein sequence ID" value="ACUA015193-PA"/>
    <property type="gene ID" value="ACUA015193"/>
</dbReference>
<sequence>MSASKEFERNEAIRKSIRLKAPVRMEVAATATTAPPPITSPTGTRRPVSLMTSPLPSPRVSTFGVRERNLRNELDTTQRHMQRPSPATKPILGTASARVEIRDGYSLKLSDITRTEPAGKVPENGGSTEQTGPITTDDAVDVQSLSVLQTLERQINTMEFDERMKQRRDLLLQPPGSPGSPIMNSKITRRRDQRPVHYGELPSLLNTGISDVATGNGFGYLEREDSVGVHDDSDDDLAHARQNAFKRGEEGRSSTGGATGYSKKPKATRIINRTVSDTKNAEAAVKTIRLKKLAPKPPVVVGMKPSATATPTTVPPPPTSASTDRGKVGLVSGSGRGNTTAGSSSATGSTSTTSSSMGSGGTVPVQPVTGSGSTKPAAITTEKKISAEVLKQFAAQTQKVQVTTLEKGSMHRCRDQDAGGTKMHWG</sequence>
<feature type="compositionally biased region" description="Low complexity" evidence="1">
    <location>
        <begin position="337"/>
        <end position="357"/>
    </location>
</feature>
<evidence type="ECO:0000313" key="2">
    <source>
        <dbReference type="EnsemblMetazoa" id="ACUA015193-PA"/>
    </source>
</evidence>
<dbReference type="VEuPathDB" id="VectorBase:ACUA015193"/>
<keyword evidence="3" id="KW-1185">Reference proteome</keyword>
<dbReference type="STRING" id="139723.A0A182MCU9"/>
<reference evidence="3" key="1">
    <citation type="submission" date="2013-09" db="EMBL/GenBank/DDBJ databases">
        <title>The Genome Sequence of Anopheles culicifacies species A.</title>
        <authorList>
            <consortium name="The Broad Institute Genomics Platform"/>
            <person name="Neafsey D.E."/>
            <person name="Besansky N."/>
            <person name="Howell P."/>
            <person name="Walton C."/>
            <person name="Young S.K."/>
            <person name="Zeng Q."/>
            <person name="Gargeya S."/>
            <person name="Fitzgerald M."/>
            <person name="Haas B."/>
            <person name="Abouelleil A."/>
            <person name="Allen A.W."/>
            <person name="Alvarado L."/>
            <person name="Arachchi H.M."/>
            <person name="Berlin A.M."/>
            <person name="Chapman S.B."/>
            <person name="Gainer-Dewar J."/>
            <person name="Goldberg J."/>
            <person name="Griggs A."/>
            <person name="Gujja S."/>
            <person name="Hansen M."/>
            <person name="Howarth C."/>
            <person name="Imamovic A."/>
            <person name="Ireland A."/>
            <person name="Larimer J."/>
            <person name="McCowan C."/>
            <person name="Murphy C."/>
            <person name="Pearson M."/>
            <person name="Poon T.W."/>
            <person name="Priest M."/>
            <person name="Roberts A."/>
            <person name="Saif S."/>
            <person name="Shea T."/>
            <person name="Sisk P."/>
            <person name="Sykes S."/>
            <person name="Wortman J."/>
            <person name="Nusbaum C."/>
            <person name="Birren B."/>
        </authorList>
    </citation>
    <scope>NUCLEOTIDE SEQUENCE [LARGE SCALE GENOMIC DNA]</scope>
    <source>
        <strain evidence="3">A-37</strain>
    </source>
</reference>
<dbReference type="EMBL" id="AXCM01001484">
    <property type="status" value="NOT_ANNOTATED_CDS"/>
    <property type="molecule type" value="Genomic_DNA"/>
</dbReference>
<feature type="region of interest" description="Disordered" evidence="1">
    <location>
        <begin position="110"/>
        <end position="137"/>
    </location>
</feature>
<evidence type="ECO:0000256" key="1">
    <source>
        <dbReference type="SAM" id="MobiDB-lite"/>
    </source>
</evidence>
<feature type="region of interest" description="Disordered" evidence="1">
    <location>
        <begin position="298"/>
        <end position="376"/>
    </location>
</feature>
<protein>
    <submittedName>
        <fullName evidence="2">Uncharacterized protein</fullName>
    </submittedName>
</protein>
<name>A0A182MCU9_9DIPT</name>
<feature type="region of interest" description="Disordered" evidence="1">
    <location>
        <begin position="30"/>
        <end position="61"/>
    </location>
</feature>
<dbReference type="Proteomes" id="UP000075883">
    <property type="component" value="Unassembled WGS sequence"/>
</dbReference>
<dbReference type="AlphaFoldDB" id="A0A182MCU9"/>
<feature type="compositionally biased region" description="Basic and acidic residues" evidence="1">
    <location>
        <begin position="408"/>
        <end position="417"/>
    </location>
</feature>
<accession>A0A182MCU9</accession>
<proteinExistence type="predicted"/>
<feature type="region of interest" description="Disordered" evidence="1">
    <location>
        <begin position="407"/>
        <end position="426"/>
    </location>
</feature>